<accession>A0A2H0DY14</accession>
<feature type="transmembrane region" description="Helical" evidence="8">
    <location>
        <begin position="434"/>
        <end position="458"/>
    </location>
</feature>
<evidence type="ECO:0000256" key="5">
    <source>
        <dbReference type="ARBA" id="ARBA00022984"/>
    </source>
</evidence>
<protein>
    <recommendedName>
        <fullName evidence="11">Lipid II flippase MurJ</fullName>
    </recommendedName>
</protein>
<dbReference type="AlphaFoldDB" id="A0A2H0DY14"/>
<gene>
    <name evidence="9" type="ORF">COW81_02135</name>
</gene>
<dbReference type="Proteomes" id="UP000231143">
    <property type="component" value="Unassembled WGS sequence"/>
</dbReference>
<organism evidence="9 10">
    <name type="scientific">Candidatus Campbellbacteria bacterium CG22_combo_CG10-13_8_21_14_all_36_13</name>
    <dbReference type="NCBI Taxonomy" id="1974529"/>
    <lineage>
        <taxon>Bacteria</taxon>
        <taxon>Candidatus Campbelliibacteriota</taxon>
    </lineage>
</organism>
<sequence>MIARKIFSFINKETGGLHKAAYVLALFTLISQILGLVRDRLLAHSFGAGETLDLYYAAFRLPDLILIIAGSIVSISVIVPILIQQMNIGYEKSKKFIDSIFTFFLISIVAVCIIAFFVSPYILKILFPGFVGLESFSDLVLLTRVFLLSPLLLGISSLFAGIVQAYKRFFVYAMAPILYNVGIIMGITLLYPMLGILGLGVGVVFGAFLHMFIQSFAVSEKKMLPKITTSIDWKSVKNVILPSIPRSFTLSITSIVILFLLGFASLLREGTITIFNLAFNLQSVPLGIIGVSYSLAAFPMLSELFVKGEKNEFIEKIEAAARHIVFWSLPVLTLFIVLRAQIVRTILGSGEFTWSATRLTAATVAIFSISVFAQSLILLFVRGYYATGDTKKPLIFAVISGSTTVVLAMMLLAFDTTVQPLLFFIESLLKVEGIYGSNMLFLPLSFSIGTILNMILISRYFFKDFGKFSYGFWVSARQSLYTSIIVGFATYKALGIFDDLFDIRTVIGIFSQGLFAGLFGIVFGVLLLILLRNTEVIEVIGAFRKKYTKPAIFLPEQSEL</sequence>
<reference evidence="9 10" key="1">
    <citation type="submission" date="2017-09" db="EMBL/GenBank/DDBJ databases">
        <title>Depth-based differentiation of microbial function through sediment-hosted aquifers and enrichment of novel symbionts in the deep terrestrial subsurface.</title>
        <authorList>
            <person name="Probst A.J."/>
            <person name="Ladd B."/>
            <person name="Jarett J.K."/>
            <person name="Geller-Mcgrath D.E."/>
            <person name="Sieber C.M."/>
            <person name="Emerson J.B."/>
            <person name="Anantharaman K."/>
            <person name="Thomas B.C."/>
            <person name="Malmstrom R."/>
            <person name="Stieglmeier M."/>
            <person name="Klingl A."/>
            <person name="Woyke T."/>
            <person name="Ryan C.M."/>
            <person name="Banfield J.F."/>
        </authorList>
    </citation>
    <scope>NUCLEOTIDE SEQUENCE [LARGE SCALE GENOMIC DNA]</scope>
    <source>
        <strain evidence="9">CG22_combo_CG10-13_8_21_14_all_36_13</strain>
    </source>
</reference>
<evidence type="ECO:0000256" key="1">
    <source>
        <dbReference type="ARBA" id="ARBA00004651"/>
    </source>
</evidence>
<dbReference type="PANTHER" id="PTHR47019:SF1">
    <property type="entry name" value="LIPID II FLIPPASE MURJ"/>
    <property type="match status" value="1"/>
</dbReference>
<dbReference type="PRINTS" id="PR01806">
    <property type="entry name" value="VIRFACTRMVIN"/>
</dbReference>
<feature type="transmembrane region" description="Helical" evidence="8">
    <location>
        <begin position="169"/>
        <end position="190"/>
    </location>
</feature>
<feature type="transmembrane region" description="Helical" evidence="8">
    <location>
        <begin position="509"/>
        <end position="531"/>
    </location>
</feature>
<keyword evidence="2" id="KW-1003">Cell membrane</keyword>
<evidence type="ECO:0000256" key="6">
    <source>
        <dbReference type="ARBA" id="ARBA00022989"/>
    </source>
</evidence>
<evidence type="ECO:0008006" key="11">
    <source>
        <dbReference type="Google" id="ProtNLM"/>
    </source>
</evidence>
<keyword evidence="3 8" id="KW-0812">Transmembrane</keyword>
<dbReference type="GO" id="GO:0034204">
    <property type="term" value="P:lipid translocation"/>
    <property type="evidence" value="ECO:0007669"/>
    <property type="project" value="TreeGrafter"/>
</dbReference>
<comment type="caution">
    <text evidence="9">The sequence shown here is derived from an EMBL/GenBank/DDBJ whole genome shotgun (WGS) entry which is preliminary data.</text>
</comment>
<dbReference type="Pfam" id="PF03023">
    <property type="entry name" value="MurJ"/>
    <property type="match status" value="1"/>
</dbReference>
<feature type="transmembrane region" description="Helical" evidence="8">
    <location>
        <begin position="326"/>
        <end position="347"/>
    </location>
</feature>
<dbReference type="InterPro" id="IPR051050">
    <property type="entry name" value="Lipid_II_flippase_MurJ/MviN"/>
</dbReference>
<feature type="transmembrane region" description="Helical" evidence="8">
    <location>
        <begin position="359"/>
        <end position="381"/>
    </location>
</feature>
<evidence type="ECO:0000256" key="4">
    <source>
        <dbReference type="ARBA" id="ARBA00022960"/>
    </source>
</evidence>
<keyword evidence="5" id="KW-0573">Peptidoglycan synthesis</keyword>
<dbReference type="GO" id="GO:0005886">
    <property type="term" value="C:plasma membrane"/>
    <property type="evidence" value="ECO:0007669"/>
    <property type="project" value="UniProtKB-SubCell"/>
</dbReference>
<evidence type="ECO:0000256" key="3">
    <source>
        <dbReference type="ARBA" id="ARBA00022692"/>
    </source>
</evidence>
<dbReference type="EMBL" id="PCTT01000027">
    <property type="protein sequence ID" value="PIP87065.1"/>
    <property type="molecule type" value="Genomic_DNA"/>
</dbReference>
<feature type="transmembrane region" description="Helical" evidence="8">
    <location>
        <begin position="139"/>
        <end position="162"/>
    </location>
</feature>
<feature type="transmembrane region" description="Helical" evidence="8">
    <location>
        <begin position="196"/>
        <end position="218"/>
    </location>
</feature>
<feature type="transmembrane region" description="Helical" evidence="8">
    <location>
        <begin position="20"/>
        <end position="37"/>
    </location>
</feature>
<evidence type="ECO:0000313" key="9">
    <source>
        <dbReference type="EMBL" id="PIP87065.1"/>
    </source>
</evidence>
<keyword evidence="6 8" id="KW-1133">Transmembrane helix</keyword>
<feature type="transmembrane region" description="Helical" evidence="8">
    <location>
        <begin position="239"/>
        <end position="264"/>
    </location>
</feature>
<feature type="transmembrane region" description="Helical" evidence="8">
    <location>
        <begin position="64"/>
        <end position="84"/>
    </location>
</feature>
<feature type="transmembrane region" description="Helical" evidence="8">
    <location>
        <begin position="479"/>
        <end position="497"/>
    </location>
</feature>
<keyword evidence="7 8" id="KW-0472">Membrane</keyword>
<dbReference type="InterPro" id="IPR004268">
    <property type="entry name" value="MurJ"/>
</dbReference>
<dbReference type="GO" id="GO:0008360">
    <property type="term" value="P:regulation of cell shape"/>
    <property type="evidence" value="ECO:0007669"/>
    <property type="project" value="UniProtKB-KW"/>
</dbReference>
<proteinExistence type="predicted"/>
<evidence type="ECO:0000256" key="7">
    <source>
        <dbReference type="ARBA" id="ARBA00023136"/>
    </source>
</evidence>
<dbReference type="PANTHER" id="PTHR47019">
    <property type="entry name" value="LIPID II FLIPPASE MURJ"/>
    <property type="match status" value="1"/>
</dbReference>
<feature type="transmembrane region" description="Helical" evidence="8">
    <location>
        <begin position="393"/>
        <end position="414"/>
    </location>
</feature>
<evidence type="ECO:0000256" key="2">
    <source>
        <dbReference type="ARBA" id="ARBA00022475"/>
    </source>
</evidence>
<feature type="transmembrane region" description="Helical" evidence="8">
    <location>
        <begin position="284"/>
        <end position="306"/>
    </location>
</feature>
<dbReference type="GO" id="GO:0009252">
    <property type="term" value="P:peptidoglycan biosynthetic process"/>
    <property type="evidence" value="ECO:0007669"/>
    <property type="project" value="UniProtKB-KW"/>
</dbReference>
<feature type="transmembrane region" description="Helical" evidence="8">
    <location>
        <begin position="96"/>
        <end position="119"/>
    </location>
</feature>
<evidence type="ECO:0000313" key="10">
    <source>
        <dbReference type="Proteomes" id="UP000231143"/>
    </source>
</evidence>
<keyword evidence="4" id="KW-0133">Cell shape</keyword>
<comment type="subcellular location">
    <subcellularLocation>
        <location evidence="1">Cell membrane</location>
        <topology evidence="1">Multi-pass membrane protein</topology>
    </subcellularLocation>
</comment>
<dbReference type="GO" id="GO:0015648">
    <property type="term" value="F:lipid-linked peptidoglycan transporter activity"/>
    <property type="evidence" value="ECO:0007669"/>
    <property type="project" value="TreeGrafter"/>
</dbReference>
<name>A0A2H0DY14_9BACT</name>
<evidence type="ECO:0000256" key="8">
    <source>
        <dbReference type="SAM" id="Phobius"/>
    </source>
</evidence>